<dbReference type="GO" id="GO:0016491">
    <property type="term" value="F:oxidoreductase activity"/>
    <property type="evidence" value="ECO:0007669"/>
    <property type="project" value="InterPro"/>
</dbReference>
<sequence>MKTVTFPNGTTVPALGMGTWNMGDSDSRRADEIKSIHAGLDAGIRVVDTAEMYGSGRSEKLVGEAIRGRRDDVFLVSKVVPSNASRDGVRKACAASLKRLGTDHLDLYLLHWPGSVPLAETLAGFDDLIDAGMIRSWGVSNFDADGMREVESTPASTPCAANQVLYSLDYRGVEFDLLQRDRDAGIVTMAYSPLGQGGDLLRAPVLKRIAQRHTTSLGPASTAQIALAWVLRQENVLAIPKAGSPRHQHENLAATEITLTRDDLAEIDEAIAPPRRKEPLAMI</sequence>
<dbReference type="CDD" id="cd19138">
    <property type="entry name" value="AKR_YeaE"/>
    <property type="match status" value="1"/>
</dbReference>
<dbReference type="PANTHER" id="PTHR43638:SF3">
    <property type="entry name" value="ALDEHYDE REDUCTASE"/>
    <property type="match status" value="1"/>
</dbReference>
<dbReference type="Gene3D" id="3.20.20.100">
    <property type="entry name" value="NADP-dependent oxidoreductase domain"/>
    <property type="match status" value="1"/>
</dbReference>
<feature type="site" description="Lowers pKa of active site Tyr" evidence="3">
    <location>
        <position position="78"/>
    </location>
</feature>
<dbReference type="RefSeq" id="WP_019084508.1">
    <property type="nucleotide sequence ID" value="NZ_BANI01000037.1"/>
</dbReference>
<dbReference type="EMBL" id="BANI01000037">
    <property type="protein sequence ID" value="GAN95868.1"/>
    <property type="molecule type" value="Genomic_DNA"/>
</dbReference>
<dbReference type="SUPFAM" id="SSF51430">
    <property type="entry name" value="NAD(P)-linked oxidoreductase"/>
    <property type="match status" value="1"/>
</dbReference>
<proteinExistence type="predicted"/>
<dbReference type="InterPro" id="IPR020471">
    <property type="entry name" value="AKR"/>
</dbReference>
<evidence type="ECO:0000259" key="4">
    <source>
        <dbReference type="Pfam" id="PF00248"/>
    </source>
</evidence>
<dbReference type="PIRSF" id="PIRSF000097">
    <property type="entry name" value="AKR"/>
    <property type="match status" value="1"/>
</dbReference>
<evidence type="ECO:0000256" key="3">
    <source>
        <dbReference type="PIRSR" id="PIRSR000097-3"/>
    </source>
</evidence>
<dbReference type="PRINTS" id="PR00069">
    <property type="entry name" value="ALDKETRDTASE"/>
</dbReference>
<reference evidence="5 6" key="1">
    <citation type="submission" date="2012-11" db="EMBL/GenBank/DDBJ databases">
        <title>Whole genome sequence of Gluconacetobacter europaeus NBRC3261.</title>
        <authorList>
            <person name="Azuma Y."/>
            <person name="Higashiura N."/>
            <person name="Hirakawa H."/>
            <person name="Matsushita K."/>
        </authorList>
    </citation>
    <scope>NUCLEOTIDE SEQUENCE [LARGE SCALE GENOMIC DNA]</scope>
    <source>
        <strain evidence="5 6">NBRC 3261</strain>
    </source>
</reference>
<dbReference type="Proteomes" id="UP000032675">
    <property type="component" value="Unassembled WGS sequence"/>
</dbReference>
<accession>A0A0D6PXW3</accession>
<evidence type="ECO:0000313" key="6">
    <source>
        <dbReference type="Proteomes" id="UP000032675"/>
    </source>
</evidence>
<dbReference type="InterPro" id="IPR023210">
    <property type="entry name" value="NADP_OxRdtase_dom"/>
</dbReference>
<organism evidence="5 6">
    <name type="scientific">Komagataeibacter europaeus NBRC 3261</name>
    <dbReference type="NCBI Taxonomy" id="1234669"/>
    <lineage>
        <taxon>Bacteria</taxon>
        <taxon>Pseudomonadati</taxon>
        <taxon>Pseudomonadota</taxon>
        <taxon>Alphaproteobacteria</taxon>
        <taxon>Acetobacterales</taxon>
        <taxon>Acetobacteraceae</taxon>
        <taxon>Komagataeibacter</taxon>
    </lineage>
</organism>
<comment type="caution">
    <text evidence="5">The sequence shown here is derived from an EMBL/GenBank/DDBJ whole genome shotgun (WGS) entry which is preliminary data.</text>
</comment>
<feature type="binding site" evidence="2">
    <location>
        <position position="111"/>
    </location>
    <ligand>
        <name>substrate</name>
    </ligand>
</feature>
<gene>
    <name evidence="5" type="ORF">Geu3261_0037_114</name>
</gene>
<name>A0A0D6PXW3_KOMEU</name>
<protein>
    <submittedName>
        <fullName evidence="5">Aldo/keto reductase</fullName>
    </submittedName>
</protein>
<evidence type="ECO:0000313" key="5">
    <source>
        <dbReference type="EMBL" id="GAN95868.1"/>
    </source>
</evidence>
<feature type="active site" description="Proton donor" evidence="1">
    <location>
        <position position="53"/>
    </location>
</feature>
<dbReference type="AlphaFoldDB" id="A0A0D6PXW3"/>
<dbReference type="PANTHER" id="PTHR43638">
    <property type="entry name" value="OXIDOREDUCTASE, ALDO/KETO REDUCTASE FAMILY PROTEIN"/>
    <property type="match status" value="1"/>
</dbReference>
<dbReference type="Pfam" id="PF00248">
    <property type="entry name" value="Aldo_ket_red"/>
    <property type="match status" value="1"/>
</dbReference>
<dbReference type="InterPro" id="IPR036812">
    <property type="entry name" value="NAD(P)_OxRdtase_dom_sf"/>
</dbReference>
<evidence type="ECO:0000256" key="1">
    <source>
        <dbReference type="PIRSR" id="PIRSR000097-1"/>
    </source>
</evidence>
<evidence type="ECO:0000256" key="2">
    <source>
        <dbReference type="PIRSR" id="PIRSR000097-2"/>
    </source>
</evidence>
<feature type="domain" description="NADP-dependent oxidoreductase" evidence="4">
    <location>
        <begin position="15"/>
        <end position="271"/>
    </location>
</feature>